<dbReference type="EMBL" id="CALNXI010000484">
    <property type="protein sequence ID" value="CAH3027999.1"/>
    <property type="molecule type" value="Genomic_DNA"/>
</dbReference>
<dbReference type="Proteomes" id="UP001159427">
    <property type="component" value="Unassembled WGS sequence"/>
</dbReference>
<name>A0ABN8ME79_9CNID</name>
<protein>
    <recommendedName>
        <fullName evidence="2">BTB domain-containing protein</fullName>
    </recommendedName>
</protein>
<dbReference type="Pfam" id="PF00651">
    <property type="entry name" value="BTB"/>
    <property type="match status" value="1"/>
</dbReference>
<reference evidence="3 4" key="1">
    <citation type="submission" date="2022-05" db="EMBL/GenBank/DDBJ databases">
        <authorList>
            <consortium name="Genoscope - CEA"/>
            <person name="William W."/>
        </authorList>
    </citation>
    <scope>NUCLEOTIDE SEQUENCE [LARGE SCALE GENOMIC DNA]</scope>
</reference>
<accession>A0ABN8ME79</accession>
<dbReference type="SUPFAM" id="SSF54695">
    <property type="entry name" value="POZ domain"/>
    <property type="match status" value="1"/>
</dbReference>
<dbReference type="Gene3D" id="3.30.710.10">
    <property type="entry name" value="Potassium Channel Kv1.1, Chain A"/>
    <property type="match status" value="1"/>
</dbReference>
<dbReference type="PANTHER" id="PTHR22744">
    <property type="entry name" value="HELIX LOOP HELIX PROTEIN 21-RELATED"/>
    <property type="match status" value="1"/>
</dbReference>
<organism evidence="3 4">
    <name type="scientific">Porites evermanni</name>
    <dbReference type="NCBI Taxonomy" id="104178"/>
    <lineage>
        <taxon>Eukaryota</taxon>
        <taxon>Metazoa</taxon>
        <taxon>Cnidaria</taxon>
        <taxon>Anthozoa</taxon>
        <taxon>Hexacorallia</taxon>
        <taxon>Scleractinia</taxon>
        <taxon>Fungiina</taxon>
        <taxon>Poritidae</taxon>
        <taxon>Porites</taxon>
    </lineage>
</organism>
<sequence>MASAYPSIVKDGAPSTSKTATCKPDLDFSQPWTISDLVLVVEGKRFHVHRCILSMCSPVFDRMLTSDFKEKNAAEIPLPGKKADEIEELLRAIYPYVEHRINEENCFSLLELSCEYQMDRLKKRCEQFFLIKNMSSEEALEFVVMAQRHQLSDELIHRCMSKFVSQETNWETLKKNELFSQLEQRYSQQLVEERVKYLEKRLASCKSTIEILKMKKNDKDDDDPGSLSLRRHFLLRKRFRDLDRPTPFD</sequence>
<evidence type="ECO:0000313" key="3">
    <source>
        <dbReference type="EMBL" id="CAH3027999.1"/>
    </source>
</evidence>
<feature type="region of interest" description="Disordered" evidence="1">
    <location>
        <begin position="1"/>
        <end position="20"/>
    </location>
</feature>
<feature type="domain" description="BTB" evidence="2">
    <location>
        <begin position="35"/>
        <end position="94"/>
    </location>
</feature>
<dbReference type="SMART" id="SM00225">
    <property type="entry name" value="BTB"/>
    <property type="match status" value="1"/>
</dbReference>
<proteinExistence type="predicted"/>
<dbReference type="PANTHER" id="PTHR22744:SF17">
    <property type="entry name" value="BTB DOMAIN-CONTAINING PROTEIN"/>
    <property type="match status" value="1"/>
</dbReference>
<dbReference type="InterPro" id="IPR011333">
    <property type="entry name" value="SKP1/BTB/POZ_sf"/>
</dbReference>
<evidence type="ECO:0000259" key="2">
    <source>
        <dbReference type="PROSITE" id="PS50097"/>
    </source>
</evidence>
<keyword evidence="4" id="KW-1185">Reference proteome</keyword>
<evidence type="ECO:0000256" key="1">
    <source>
        <dbReference type="SAM" id="MobiDB-lite"/>
    </source>
</evidence>
<gene>
    <name evidence="3" type="ORF">PEVE_00032902</name>
</gene>
<evidence type="ECO:0000313" key="4">
    <source>
        <dbReference type="Proteomes" id="UP001159427"/>
    </source>
</evidence>
<dbReference type="CDD" id="cd18186">
    <property type="entry name" value="BTB_POZ_ZBTB_KLHL-like"/>
    <property type="match status" value="1"/>
</dbReference>
<comment type="caution">
    <text evidence="3">The sequence shown here is derived from an EMBL/GenBank/DDBJ whole genome shotgun (WGS) entry which is preliminary data.</text>
</comment>
<dbReference type="PROSITE" id="PS50097">
    <property type="entry name" value="BTB"/>
    <property type="match status" value="1"/>
</dbReference>
<dbReference type="InterPro" id="IPR000210">
    <property type="entry name" value="BTB/POZ_dom"/>
</dbReference>